<dbReference type="EMBL" id="GGEC01048758">
    <property type="protein sequence ID" value="MBX29242.1"/>
    <property type="molecule type" value="Transcribed_RNA"/>
</dbReference>
<name>A0A2P2MGE9_RHIMU</name>
<feature type="transmembrane region" description="Helical" evidence="1">
    <location>
        <begin position="32"/>
        <end position="47"/>
    </location>
</feature>
<keyword evidence="1" id="KW-1133">Transmembrane helix</keyword>
<proteinExistence type="predicted"/>
<sequence length="48" mass="5630">MELPSRAMEVLLLLSWIFMSQARILPFLNVSLFGTLFPLFSFFVLVFF</sequence>
<dbReference type="AlphaFoldDB" id="A0A2P2MGE9"/>
<accession>A0A2P2MGE9</accession>
<keyword evidence="1" id="KW-0472">Membrane</keyword>
<evidence type="ECO:0000256" key="1">
    <source>
        <dbReference type="SAM" id="Phobius"/>
    </source>
</evidence>
<organism evidence="2">
    <name type="scientific">Rhizophora mucronata</name>
    <name type="common">Asiatic mangrove</name>
    <dbReference type="NCBI Taxonomy" id="61149"/>
    <lineage>
        <taxon>Eukaryota</taxon>
        <taxon>Viridiplantae</taxon>
        <taxon>Streptophyta</taxon>
        <taxon>Embryophyta</taxon>
        <taxon>Tracheophyta</taxon>
        <taxon>Spermatophyta</taxon>
        <taxon>Magnoliopsida</taxon>
        <taxon>eudicotyledons</taxon>
        <taxon>Gunneridae</taxon>
        <taxon>Pentapetalae</taxon>
        <taxon>rosids</taxon>
        <taxon>fabids</taxon>
        <taxon>Malpighiales</taxon>
        <taxon>Rhizophoraceae</taxon>
        <taxon>Rhizophora</taxon>
    </lineage>
</organism>
<protein>
    <submittedName>
        <fullName evidence="2">Uncharacterized protein</fullName>
    </submittedName>
</protein>
<evidence type="ECO:0000313" key="2">
    <source>
        <dbReference type="EMBL" id="MBX29242.1"/>
    </source>
</evidence>
<keyword evidence="1" id="KW-0812">Transmembrane</keyword>
<reference evidence="2" key="1">
    <citation type="submission" date="2018-02" db="EMBL/GenBank/DDBJ databases">
        <title>Rhizophora mucronata_Transcriptome.</title>
        <authorList>
            <person name="Meera S.P."/>
            <person name="Sreeshan A."/>
            <person name="Augustine A."/>
        </authorList>
    </citation>
    <scope>NUCLEOTIDE SEQUENCE</scope>
    <source>
        <tissue evidence="2">Leaf</tissue>
    </source>
</reference>